<feature type="compositionally biased region" description="Polar residues" evidence="1">
    <location>
        <begin position="108"/>
        <end position="118"/>
    </location>
</feature>
<keyword evidence="3" id="KW-1185">Reference proteome</keyword>
<organism evidence="2 3">
    <name type="scientific">Mycetomoellerius zeteki</name>
    <dbReference type="NCBI Taxonomy" id="64791"/>
    <lineage>
        <taxon>Eukaryota</taxon>
        <taxon>Metazoa</taxon>
        <taxon>Ecdysozoa</taxon>
        <taxon>Arthropoda</taxon>
        <taxon>Hexapoda</taxon>
        <taxon>Insecta</taxon>
        <taxon>Pterygota</taxon>
        <taxon>Neoptera</taxon>
        <taxon>Endopterygota</taxon>
        <taxon>Hymenoptera</taxon>
        <taxon>Apocrita</taxon>
        <taxon>Aculeata</taxon>
        <taxon>Formicoidea</taxon>
        <taxon>Formicidae</taxon>
        <taxon>Myrmicinae</taxon>
        <taxon>Mycetomoellerius</taxon>
    </lineage>
</organism>
<protein>
    <submittedName>
        <fullName evidence="2">Uncharacterized protein</fullName>
    </submittedName>
</protein>
<reference evidence="2 3" key="1">
    <citation type="submission" date="2015-09" db="EMBL/GenBank/DDBJ databases">
        <title>Trachymyrmex zeteki WGS genome.</title>
        <authorList>
            <person name="Nygaard S."/>
            <person name="Hu H."/>
            <person name="Boomsma J."/>
            <person name="Zhang G."/>
        </authorList>
    </citation>
    <scope>NUCLEOTIDE SEQUENCE [LARGE SCALE GENOMIC DNA]</scope>
    <source>
        <strain evidence="2">Tzet28-1</strain>
        <tissue evidence="2">Whole body</tissue>
    </source>
</reference>
<gene>
    <name evidence="2" type="ORF">ALC60_12884</name>
</gene>
<feature type="compositionally biased region" description="Low complexity" evidence="1">
    <location>
        <begin position="726"/>
        <end position="744"/>
    </location>
</feature>
<dbReference type="STRING" id="64791.A0A151WJB0"/>
<feature type="region of interest" description="Disordered" evidence="1">
    <location>
        <begin position="474"/>
        <end position="506"/>
    </location>
</feature>
<feature type="region of interest" description="Disordered" evidence="1">
    <location>
        <begin position="716"/>
        <end position="756"/>
    </location>
</feature>
<dbReference type="EMBL" id="KQ983039">
    <property type="protein sequence ID" value="KYQ47926.1"/>
    <property type="molecule type" value="Genomic_DNA"/>
</dbReference>
<sequence length="1282" mass="147551">MKRETGKERRDGMKSRESSTRGVAVRMHHRQQDKPSADPPAMAHAVLKEIVERAVEEARKLPGLNASEDAEQPQEERAVTDDSYEDLLATAILNKVIEKYQRERVDGNSNVLHDTNSPKAKYTANDRKHGLEEDVASYASDHLECNGDHSASIRRNEDHHKPVSFTVRMPITIAFIYSRISQYRIKCNEREIWNRILLQMEERIEEVTTITSDDDELRDNSALEFGCSRRVPFPEYGIDIINPPRELPSPSPSSSSDSSDLNRNEYPPVRTKRHTAGHTMDIISPIESWEDNWLFQKKRNSQSQPDAVAMLVPSSNACYKALIGDRDAEDTSDLSECSSTKSDEEIEKELMEAINNVVPRTPRISESDAANNQIENRQEETSKMQFEKDKVDTCQAIKKTENNATVCKSYDEKNDEEHLKASEKKEAKRENDKEKRNESLFTLITVTKGDDEAKEKPKNTVEYGKTTTAIAVEKEVKMKSEKSSERSDRGENVADENEEQQESEYTEHYDTAIQRHLDSLTKIEVCSEESETIDGTRKIMDEQLRKSETNSIEQSKGERSEAEVHQLSYATIDKNHVDMISENDPLSTPPRPGTIAEREHKKWENAPPIENNPYSEESIRKRCLERQYSKNSDIPGAHYELTKLNEVSLETPTSVDIITTNITISINLHEKKELSNNKSNKSYSFYYTNTFVVTIFKNQICYRFGRDYYINQSKVANEERQERTRSAMSSMSSRPSSSLSQQSSCTGDEQHERQVSHDELKQFEAASLRGSLPRRCCRDPLASPHFAINPLLHLESASDQLHHDGERAENLIENDVRIMCEEPIVPRYDNRAESPGDRDDLGDHDSGMCSIGSRDSESSERDRWRQLFRVMDNLDGNGQISSVGGRRFWTTGGYKYHTFGGIRIRPKKPENPDDDLEDESTSPEDSFEDRSLEFAKLKFQTFGGIKRSRKIDSRRIPNYRRIRLRPILPEAASVVPNRDLVKTEGLMNLKLYYSNVDSGNCDQPTNLNRYSQIERSRNRTSTFRINPMTKRKNLIRKKNINSSSLRSLPNEDDEWQDEIDCVSDEIIMNKFLKDVSKRRKASIFNDDNIVARGRERSERHREVFEDGNSEKLEKSIIRNSERDLENSKESQQEENDHNNARRKKLYVRSLSDITIWMSLPYYLKTNSYFISIKFLSRLIRKVVAKVDDAKDRSATPEIQIVETPKQMHSLTARSLSREFREGLRQLPGKLTSLPVSRSLIEERPTNRTEVVRSKQESNDTAVISPGKLKSNIIFWEKMQKRS</sequence>
<feature type="region of interest" description="Disordered" evidence="1">
    <location>
        <begin position="108"/>
        <end position="127"/>
    </location>
</feature>
<dbReference type="Proteomes" id="UP000075809">
    <property type="component" value="Unassembled WGS sequence"/>
</dbReference>
<feature type="region of interest" description="Disordered" evidence="1">
    <location>
        <begin position="365"/>
        <end position="387"/>
    </location>
</feature>
<feature type="region of interest" description="Disordered" evidence="1">
    <location>
        <begin position="413"/>
        <end position="436"/>
    </location>
</feature>
<feature type="region of interest" description="Disordered" evidence="1">
    <location>
        <begin position="827"/>
        <end position="860"/>
    </location>
</feature>
<feature type="compositionally biased region" description="Basic and acidic residues" evidence="1">
    <location>
        <begin position="716"/>
        <end position="725"/>
    </location>
</feature>
<evidence type="ECO:0000256" key="1">
    <source>
        <dbReference type="SAM" id="MobiDB-lite"/>
    </source>
</evidence>
<feature type="compositionally biased region" description="Acidic residues" evidence="1">
    <location>
        <begin position="912"/>
        <end position="927"/>
    </location>
</feature>
<feature type="compositionally biased region" description="Basic and acidic residues" evidence="1">
    <location>
        <begin position="474"/>
        <end position="492"/>
    </location>
</feature>
<proteinExistence type="predicted"/>
<feature type="region of interest" description="Disordered" evidence="1">
    <location>
        <begin position="61"/>
        <end position="81"/>
    </location>
</feature>
<evidence type="ECO:0000313" key="3">
    <source>
        <dbReference type="Proteomes" id="UP000075809"/>
    </source>
</evidence>
<feature type="region of interest" description="Disordered" evidence="1">
    <location>
        <begin position="239"/>
        <end position="279"/>
    </location>
</feature>
<feature type="compositionally biased region" description="Basic and acidic residues" evidence="1">
    <location>
        <begin position="1115"/>
        <end position="1139"/>
    </location>
</feature>
<name>A0A151WJB0_9HYME</name>
<evidence type="ECO:0000313" key="2">
    <source>
        <dbReference type="EMBL" id="KYQ47926.1"/>
    </source>
</evidence>
<feature type="region of interest" description="Disordered" evidence="1">
    <location>
        <begin position="1"/>
        <end position="40"/>
    </location>
</feature>
<feature type="region of interest" description="Disordered" evidence="1">
    <location>
        <begin position="1115"/>
        <end position="1140"/>
    </location>
</feature>
<feature type="compositionally biased region" description="Acidic residues" evidence="1">
    <location>
        <begin position="493"/>
        <end position="504"/>
    </location>
</feature>
<accession>A0A151WJB0</accession>
<feature type="compositionally biased region" description="Basic and acidic residues" evidence="1">
    <location>
        <begin position="828"/>
        <end position="846"/>
    </location>
</feature>
<feature type="compositionally biased region" description="Low complexity" evidence="1">
    <location>
        <begin position="252"/>
        <end position="265"/>
    </location>
</feature>
<feature type="compositionally biased region" description="Basic and acidic residues" evidence="1">
    <location>
        <begin position="1"/>
        <end position="19"/>
    </location>
</feature>
<feature type="region of interest" description="Disordered" evidence="1">
    <location>
        <begin position="902"/>
        <end position="928"/>
    </location>
</feature>
<feature type="compositionally biased region" description="Basic and acidic residues" evidence="1">
    <location>
        <begin position="376"/>
        <end position="387"/>
    </location>
</feature>